<dbReference type="GO" id="GO:0005737">
    <property type="term" value="C:cytoplasm"/>
    <property type="evidence" value="ECO:0007669"/>
    <property type="project" value="UniProtKB-SubCell"/>
</dbReference>
<comment type="subcellular location">
    <subcellularLocation>
        <location evidence="1">Cytoplasm</location>
    </subcellularLocation>
</comment>
<organism evidence="4">
    <name type="scientific">marine sediment metagenome</name>
    <dbReference type="NCBI Taxonomy" id="412755"/>
    <lineage>
        <taxon>unclassified sequences</taxon>
        <taxon>metagenomes</taxon>
        <taxon>ecological metagenomes</taxon>
    </lineage>
</organism>
<dbReference type="InterPro" id="IPR012156">
    <property type="entry name" value="Cold_shock_CspA"/>
</dbReference>
<feature type="domain" description="CSD" evidence="3">
    <location>
        <begin position="1"/>
        <end position="61"/>
    </location>
</feature>
<protein>
    <recommendedName>
        <fullName evidence="3">CSD domain-containing protein</fullName>
    </recommendedName>
</protein>
<dbReference type="PRINTS" id="PR00050">
    <property type="entry name" value="COLDSHOCK"/>
</dbReference>
<dbReference type="InterPro" id="IPR050181">
    <property type="entry name" value="Cold_shock_domain"/>
</dbReference>
<evidence type="ECO:0000313" key="4">
    <source>
        <dbReference type="EMBL" id="GAI72814.1"/>
    </source>
</evidence>
<dbReference type="EMBL" id="BARW01001350">
    <property type="protein sequence ID" value="GAI72814.1"/>
    <property type="molecule type" value="Genomic_DNA"/>
</dbReference>
<dbReference type="AlphaFoldDB" id="X1SYA5"/>
<dbReference type="SUPFAM" id="SSF50249">
    <property type="entry name" value="Nucleic acid-binding proteins"/>
    <property type="match status" value="1"/>
</dbReference>
<sequence>MEGIVKWFSPYRGFGFIKSQGKDYFVHKADIEKNLNLDRGDKVSFDSQQALKGTKAVKVRKIT</sequence>
<dbReference type="SMART" id="SM00357">
    <property type="entry name" value="CSP"/>
    <property type="match status" value="1"/>
</dbReference>
<dbReference type="CDD" id="cd04458">
    <property type="entry name" value="CSP_CDS"/>
    <property type="match status" value="1"/>
</dbReference>
<evidence type="ECO:0000259" key="3">
    <source>
        <dbReference type="PROSITE" id="PS51857"/>
    </source>
</evidence>
<dbReference type="InterPro" id="IPR011129">
    <property type="entry name" value="CSD"/>
</dbReference>
<evidence type="ECO:0000256" key="2">
    <source>
        <dbReference type="ARBA" id="ARBA00022490"/>
    </source>
</evidence>
<reference evidence="4" key="1">
    <citation type="journal article" date="2014" name="Front. Microbiol.">
        <title>High frequency of phylogenetically diverse reductive dehalogenase-homologous genes in deep subseafloor sedimentary metagenomes.</title>
        <authorList>
            <person name="Kawai M."/>
            <person name="Futagami T."/>
            <person name="Toyoda A."/>
            <person name="Takaki Y."/>
            <person name="Nishi S."/>
            <person name="Hori S."/>
            <person name="Arai W."/>
            <person name="Tsubouchi T."/>
            <person name="Morono Y."/>
            <person name="Uchiyama I."/>
            <person name="Ito T."/>
            <person name="Fujiyama A."/>
            <person name="Inagaki F."/>
            <person name="Takami H."/>
        </authorList>
    </citation>
    <scope>NUCLEOTIDE SEQUENCE</scope>
    <source>
        <strain evidence="4">Expedition CK06-06</strain>
    </source>
</reference>
<dbReference type="InterPro" id="IPR002059">
    <property type="entry name" value="CSP_DNA-bd"/>
</dbReference>
<keyword evidence="2" id="KW-0963">Cytoplasm</keyword>
<dbReference type="PANTHER" id="PTHR11544">
    <property type="entry name" value="COLD SHOCK DOMAIN CONTAINING PROTEINS"/>
    <property type="match status" value="1"/>
</dbReference>
<comment type="caution">
    <text evidence="4">The sequence shown here is derived from an EMBL/GenBank/DDBJ whole genome shotgun (WGS) entry which is preliminary data.</text>
</comment>
<dbReference type="Gene3D" id="2.40.50.140">
    <property type="entry name" value="Nucleic acid-binding proteins"/>
    <property type="match status" value="1"/>
</dbReference>
<dbReference type="InterPro" id="IPR012340">
    <property type="entry name" value="NA-bd_OB-fold"/>
</dbReference>
<dbReference type="PIRSF" id="PIRSF002599">
    <property type="entry name" value="Cold_shock_A"/>
    <property type="match status" value="1"/>
</dbReference>
<dbReference type="Pfam" id="PF00313">
    <property type="entry name" value="CSD"/>
    <property type="match status" value="1"/>
</dbReference>
<evidence type="ECO:0000256" key="1">
    <source>
        <dbReference type="ARBA" id="ARBA00004496"/>
    </source>
</evidence>
<gene>
    <name evidence="4" type="ORF">S12H4_04398</name>
</gene>
<name>X1SYA5_9ZZZZ</name>
<dbReference type="PROSITE" id="PS51857">
    <property type="entry name" value="CSD_2"/>
    <property type="match status" value="1"/>
</dbReference>
<dbReference type="GO" id="GO:0003676">
    <property type="term" value="F:nucleic acid binding"/>
    <property type="evidence" value="ECO:0007669"/>
    <property type="project" value="InterPro"/>
</dbReference>
<proteinExistence type="predicted"/>
<accession>X1SYA5</accession>